<evidence type="ECO:0000256" key="4">
    <source>
        <dbReference type="ARBA" id="ARBA00043195"/>
    </source>
</evidence>
<evidence type="ECO:0000256" key="1">
    <source>
        <dbReference type="ARBA" id="ARBA00009662"/>
    </source>
</evidence>
<comment type="caution">
    <text evidence="8">The sequence shown here is derived from an EMBL/GenBank/DDBJ whole genome shotgun (WGS) entry which is preliminary data.</text>
</comment>
<dbReference type="GO" id="GO:0016747">
    <property type="term" value="F:acyltransferase activity, transferring groups other than amino-acyl groups"/>
    <property type="evidence" value="ECO:0007669"/>
    <property type="project" value="InterPro"/>
</dbReference>
<dbReference type="GO" id="GO:0061928">
    <property type="term" value="F:glutathione specific gamma-glutamylcyclotransferase activity"/>
    <property type="evidence" value="ECO:0007669"/>
    <property type="project" value="UniProtKB-EC"/>
</dbReference>
<evidence type="ECO:0000256" key="2">
    <source>
        <dbReference type="ARBA" id="ARBA00012344"/>
    </source>
</evidence>
<keyword evidence="3" id="KW-0456">Lyase</keyword>
<comment type="function">
    <text evidence="5">Catalyzes the cleavage of glutathione into 5-oxo-L-proline and a Cys-Gly dipeptide. Acts specifically on glutathione, but not on other gamma-glutamyl peptides.</text>
</comment>
<evidence type="ECO:0000259" key="7">
    <source>
        <dbReference type="Pfam" id="PF13302"/>
    </source>
</evidence>
<dbReference type="CDD" id="cd06661">
    <property type="entry name" value="GGCT_like"/>
    <property type="match status" value="2"/>
</dbReference>
<proteinExistence type="inferred from homology"/>
<keyword evidence="8" id="KW-0808">Transferase</keyword>
<dbReference type="GO" id="GO:0005737">
    <property type="term" value="C:cytoplasm"/>
    <property type="evidence" value="ECO:0007669"/>
    <property type="project" value="TreeGrafter"/>
</dbReference>
<feature type="domain" description="N-acetyltransferase" evidence="7">
    <location>
        <begin position="4"/>
        <end position="128"/>
    </location>
</feature>
<evidence type="ECO:0000313" key="8">
    <source>
        <dbReference type="EMBL" id="KAB7496321.1"/>
    </source>
</evidence>
<dbReference type="SUPFAM" id="SSF110857">
    <property type="entry name" value="Gamma-glutamyl cyclotransferase-like"/>
    <property type="match status" value="1"/>
</dbReference>
<dbReference type="Pfam" id="PF13302">
    <property type="entry name" value="Acetyltransf_3"/>
    <property type="match status" value="1"/>
</dbReference>
<dbReference type="Pfam" id="PF04752">
    <property type="entry name" value="ChaC"/>
    <property type="match status" value="1"/>
</dbReference>
<accession>A0A5N5SQD1</accession>
<dbReference type="Proteomes" id="UP000326759">
    <property type="component" value="Unassembled WGS sequence"/>
</dbReference>
<dbReference type="InterPro" id="IPR006840">
    <property type="entry name" value="ChaC"/>
</dbReference>
<evidence type="ECO:0000256" key="5">
    <source>
        <dbReference type="ARBA" id="ARBA00045227"/>
    </source>
</evidence>
<name>A0A5N5SQD1_9CRUS</name>
<dbReference type="InterPro" id="IPR013024">
    <property type="entry name" value="GGCT-like"/>
</dbReference>
<comment type="similarity">
    <text evidence="1">Belongs to the gamma-glutamylcyclotransferase family. ChaC subfamily.</text>
</comment>
<dbReference type="InterPro" id="IPR000182">
    <property type="entry name" value="GNAT_dom"/>
</dbReference>
<gene>
    <name evidence="8" type="primary">chac2</name>
    <name evidence="8" type="ORF">Anas_08007</name>
</gene>
<dbReference type="GO" id="GO:0006751">
    <property type="term" value="P:glutathione catabolic process"/>
    <property type="evidence" value="ECO:0007669"/>
    <property type="project" value="InterPro"/>
</dbReference>
<dbReference type="PANTHER" id="PTHR12192:SF2">
    <property type="entry name" value="GLUTATHIONE-SPECIFIC GAMMA-GLUTAMYLCYCLOTRANSFERASE 2"/>
    <property type="match status" value="1"/>
</dbReference>
<dbReference type="Gene3D" id="3.40.630.30">
    <property type="match status" value="1"/>
</dbReference>
<evidence type="ECO:0000256" key="3">
    <source>
        <dbReference type="ARBA" id="ARBA00023239"/>
    </source>
</evidence>
<organism evidence="8 9">
    <name type="scientific">Armadillidium nasatum</name>
    <dbReference type="NCBI Taxonomy" id="96803"/>
    <lineage>
        <taxon>Eukaryota</taxon>
        <taxon>Metazoa</taxon>
        <taxon>Ecdysozoa</taxon>
        <taxon>Arthropoda</taxon>
        <taxon>Crustacea</taxon>
        <taxon>Multicrustacea</taxon>
        <taxon>Malacostraca</taxon>
        <taxon>Eumalacostraca</taxon>
        <taxon>Peracarida</taxon>
        <taxon>Isopoda</taxon>
        <taxon>Oniscidea</taxon>
        <taxon>Crinocheta</taxon>
        <taxon>Armadillidiidae</taxon>
        <taxon>Armadillidium</taxon>
    </lineage>
</organism>
<dbReference type="EC" id="4.3.2.7" evidence="2"/>
<dbReference type="SUPFAM" id="SSF55729">
    <property type="entry name" value="Acyl-CoA N-acyltransferases (Nat)"/>
    <property type="match status" value="1"/>
</dbReference>
<keyword evidence="9" id="KW-1185">Reference proteome</keyword>
<protein>
    <recommendedName>
        <fullName evidence="2">glutathione-specific gamma-glutamylcyclotransferase</fullName>
        <ecNumber evidence="2">4.3.2.7</ecNumber>
    </recommendedName>
    <alternativeName>
        <fullName evidence="4">Cation transport regulator-like protein 2</fullName>
    </alternativeName>
</protein>
<comment type="catalytic activity">
    <reaction evidence="6">
        <text>glutathione = L-cysteinylglycine + 5-oxo-L-proline</text>
        <dbReference type="Rhea" id="RHEA:47724"/>
        <dbReference type="ChEBI" id="CHEBI:57925"/>
        <dbReference type="ChEBI" id="CHEBI:58402"/>
        <dbReference type="ChEBI" id="CHEBI:61694"/>
        <dbReference type="EC" id="4.3.2.7"/>
    </reaction>
</comment>
<dbReference type="AlphaFoldDB" id="A0A5N5SQD1"/>
<evidence type="ECO:0000256" key="6">
    <source>
        <dbReference type="ARBA" id="ARBA00048073"/>
    </source>
</evidence>
<evidence type="ECO:0000313" key="9">
    <source>
        <dbReference type="Proteomes" id="UP000326759"/>
    </source>
</evidence>
<dbReference type="OrthoDB" id="1933483at2759"/>
<dbReference type="PANTHER" id="PTHR12192">
    <property type="entry name" value="CATION TRANSPORT PROTEIN CHAC-RELATED"/>
    <property type="match status" value="1"/>
</dbReference>
<dbReference type="Gene3D" id="3.10.490.10">
    <property type="entry name" value="Gamma-glutamyl cyclotransferase-like"/>
    <property type="match status" value="1"/>
</dbReference>
<reference evidence="8 9" key="1">
    <citation type="journal article" date="2019" name="PLoS Biol.">
        <title>Sex chromosomes control vertical transmission of feminizing Wolbachia symbionts in an isopod.</title>
        <authorList>
            <person name="Becking T."/>
            <person name="Chebbi M.A."/>
            <person name="Giraud I."/>
            <person name="Moumen B."/>
            <person name="Laverre T."/>
            <person name="Caubet Y."/>
            <person name="Peccoud J."/>
            <person name="Gilbert C."/>
            <person name="Cordaux R."/>
        </authorList>
    </citation>
    <scope>NUCLEOTIDE SEQUENCE [LARGE SCALE GENOMIC DNA]</scope>
    <source>
        <strain evidence="8">ANa2</strain>
        <tissue evidence="8">Whole body excluding digestive tract and cuticle</tissue>
    </source>
</reference>
<sequence>MQSQELQELTGSLPLTLEEEYKMQQSWYADDDKCTFIILDREKFEATTNETESMIGDTNIFIKNKETGLAEIELMIAEEQYRSMKRGWNSIIAMLRYGVEKLSLRAYFVKIGIKNYPSISLFKKLKFQIEGGPDVFEELTLKFLKFLKMWIFGYGSLVWKADFPFEEKVVGYIKGYVRRFWQASIDHRGVPGKPGRVVTLVKSENPEKKVWGVAYKINEKLVGKGGSVDIREQKYTERLLLSVYTASEDVLIEQALVFIGTEDPNLQLGPAPIDEMAKQIAFSRGPSGPNTAYLFNLVKFLKEETPSHEDEDLEDVVWGVAYYISTEKEKEVLKHLDHREKGGYLRCPVMFYPQNQNKEPWQLTIYVGNENNPFYTGATDDDDIASIILNSEGPSGPNIEYLFNLVNFMNEIGVKDDHLLTIYDKVNRIN</sequence>
<dbReference type="InterPro" id="IPR016181">
    <property type="entry name" value="Acyl_CoA_acyltransferase"/>
</dbReference>
<dbReference type="EMBL" id="SEYY01021494">
    <property type="protein sequence ID" value="KAB7496321.1"/>
    <property type="molecule type" value="Genomic_DNA"/>
</dbReference>
<dbReference type="InterPro" id="IPR036568">
    <property type="entry name" value="GGCT-like_sf"/>
</dbReference>